<evidence type="ECO:0000313" key="3">
    <source>
        <dbReference type="Proteomes" id="UP000054549"/>
    </source>
</evidence>
<protein>
    <recommendedName>
        <fullName evidence="1">Polymerase beta nucleotidyltransferase domain-containing protein</fullName>
    </recommendedName>
</protein>
<dbReference type="SUPFAM" id="SSF81301">
    <property type="entry name" value="Nucleotidyltransferase"/>
    <property type="match status" value="1"/>
</dbReference>
<accession>A0A0C2WRX4</accession>
<dbReference type="Proteomes" id="UP000054549">
    <property type="component" value="Unassembled WGS sequence"/>
</dbReference>
<gene>
    <name evidence="2" type="ORF">M378DRAFT_163176</name>
</gene>
<dbReference type="Gene3D" id="3.30.460.10">
    <property type="entry name" value="Beta Polymerase, domain 2"/>
    <property type="match status" value="1"/>
</dbReference>
<dbReference type="OrthoDB" id="5149641at2759"/>
<dbReference type="AlphaFoldDB" id="A0A0C2WRX4"/>
<evidence type="ECO:0000259" key="1">
    <source>
        <dbReference type="Pfam" id="PF18765"/>
    </source>
</evidence>
<name>A0A0C2WRX4_AMAMK</name>
<dbReference type="EMBL" id="KN818249">
    <property type="protein sequence ID" value="KIL64427.1"/>
    <property type="molecule type" value="Genomic_DNA"/>
</dbReference>
<feature type="domain" description="Polymerase beta nucleotidyltransferase" evidence="1">
    <location>
        <begin position="24"/>
        <end position="85"/>
    </location>
</feature>
<dbReference type="InterPro" id="IPR041633">
    <property type="entry name" value="Polbeta"/>
</dbReference>
<reference evidence="2 3" key="1">
    <citation type="submission" date="2014-04" db="EMBL/GenBank/DDBJ databases">
        <title>Evolutionary Origins and Diversification of the Mycorrhizal Mutualists.</title>
        <authorList>
            <consortium name="DOE Joint Genome Institute"/>
            <consortium name="Mycorrhizal Genomics Consortium"/>
            <person name="Kohler A."/>
            <person name="Kuo A."/>
            <person name="Nagy L.G."/>
            <person name="Floudas D."/>
            <person name="Copeland A."/>
            <person name="Barry K.W."/>
            <person name="Cichocki N."/>
            <person name="Veneault-Fourrey C."/>
            <person name="LaButti K."/>
            <person name="Lindquist E.A."/>
            <person name="Lipzen A."/>
            <person name="Lundell T."/>
            <person name="Morin E."/>
            <person name="Murat C."/>
            <person name="Riley R."/>
            <person name="Ohm R."/>
            <person name="Sun H."/>
            <person name="Tunlid A."/>
            <person name="Henrissat B."/>
            <person name="Grigoriev I.V."/>
            <person name="Hibbett D.S."/>
            <person name="Martin F."/>
        </authorList>
    </citation>
    <scope>NUCLEOTIDE SEQUENCE [LARGE SCALE GENOMIC DNA]</scope>
    <source>
        <strain evidence="2 3">Koide BX008</strain>
    </source>
</reference>
<dbReference type="InterPro" id="IPR043519">
    <property type="entry name" value="NT_sf"/>
</dbReference>
<keyword evidence="3" id="KW-1185">Reference proteome</keyword>
<dbReference type="InParanoid" id="A0A0C2WRX4"/>
<organism evidence="2 3">
    <name type="scientific">Amanita muscaria (strain Koide BX008)</name>
    <dbReference type="NCBI Taxonomy" id="946122"/>
    <lineage>
        <taxon>Eukaryota</taxon>
        <taxon>Fungi</taxon>
        <taxon>Dikarya</taxon>
        <taxon>Basidiomycota</taxon>
        <taxon>Agaricomycotina</taxon>
        <taxon>Agaricomycetes</taxon>
        <taxon>Agaricomycetidae</taxon>
        <taxon>Agaricales</taxon>
        <taxon>Pluteineae</taxon>
        <taxon>Amanitaceae</taxon>
        <taxon>Amanita</taxon>
    </lineage>
</organism>
<sequence length="275" mass="31573">MSIPTFHQVQERTAPVWQNEGYQADILWAGVFGSVARNRAHEKSDVDFLIVLKEHERSGEPIDLRENLAEACGREISLMCIWQGPRWAWGHVRLEALLSSRTIYGNRNDVEHLRREAMDYLNDGLQRLDLLAEAVEKIKNQVATVQTYEDFVHPAQQAVRQECVQELRKVVNLLDIPSLHHPIRTMLIWLSFKCADQIRAALDKDPPDITAGATPVWRALWNHLQPTSNVMWAFDHGCAVGGRNYIRHMLASKRLADRFEEGGQVDDSMYSEILR</sequence>
<proteinExistence type="predicted"/>
<dbReference type="Pfam" id="PF18765">
    <property type="entry name" value="Polbeta"/>
    <property type="match status" value="1"/>
</dbReference>
<dbReference type="CDD" id="cd05403">
    <property type="entry name" value="NT_KNTase_like"/>
    <property type="match status" value="1"/>
</dbReference>
<evidence type="ECO:0000313" key="2">
    <source>
        <dbReference type="EMBL" id="KIL64427.1"/>
    </source>
</evidence>
<dbReference type="HOGENOM" id="CLU_088284_0_0_1"/>